<dbReference type="AlphaFoldDB" id="A0AAV7HWL4"/>
<accession>A0AAV7HWL4</accession>
<sequence length="78" mass="8792">MNGTGEMRDKAPHTNFLSVYSSATVRPKPEKKEFELQVVEDWQRRRDQRPGSPSGDSFLSSELYLALKKTAIACVGTF</sequence>
<evidence type="ECO:0000313" key="1">
    <source>
        <dbReference type="EMBL" id="KAH0549423.1"/>
    </source>
</evidence>
<organism evidence="1 2">
    <name type="scientific">Cotesia glomerata</name>
    <name type="common">Lepidopteran parasitic wasp</name>
    <name type="synonym">Apanteles glomeratus</name>
    <dbReference type="NCBI Taxonomy" id="32391"/>
    <lineage>
        <taxon>Eukaryota</taxon>
        <taxon>Metazoa</taxon>
        <taxon>Ecdysozoa</taxon>
        <taxon>Arthropoda</taxon>
        <taxon>Hexapoda</taxon>
        <taxon>Insecta</taxon>
        <taxon>Pterygota</taxon>
        <taxon>Neoptera</taxon>
        <taxon>Endopterygota</taxon>
        <taxon>Hymenoptera</taxon>
        <taxon>Apocrita</taxon>
        <taxon>Ichneumonoidea</taxon>
        <taxon>Braconidae</taxon>
        <taxon>Microgastrinae</taxon>
        <taxon>Cotesia</taxon>
    </lineage>
</organism>
<gene>
    <name evidence="1" type="ORF">KQX54_009105</name>
</gene>
<dbReference type="Proteomes" id="UP000826195">
    <property type="component" value="Unassembled WGS sequence"/>
</dbReference>
<reference evidence="1 2" key="1">
    <citation type="journal article" date="2021" name="J. Hered.">
        <title>A chromosome-level genome assembly of the parasitoid wasp, Cotesia glomerata (Hymenoptera: Braconidae).</title>
        <authorList>
            <person name="Pinto B.J."/>
            <person name="Weis J.J."/>
            <person name="Gamble T."/>
            <person name="Ode P.J."/>
            <person name="Paul R."/>
            <person name="Zaspel J.M."/>
        </authorList>
    </citation>
    <scope>NUCLEOTIDE SEQUENCE [LARGE SCALE GENOMIC DNA]</scope>
    <source>
        <strain evidence="1">CgM1</strain>
    </source>
</reference>
<evidence type="ECO:0000313" key="2">
    <source>
        <dbReference type="Proteomes" id="UP000826195"/>
    </source>
</evidence>
<keyword evidence="2" id="KW-1185">Reference proteome</keyword>
<proteinExistence type="predicted"/>
<protein>
    <submittedName>
        <fullName evidence="1">Uncharacterized protein</fullName>
    </submittedName>
</protein>
<dbReference type="EMBL" id="JAHXZJ010001864">
    <property type="protein sequence ID" value="KAH0549423.1"/>
    <property type="molecule type" value="Genomic_DNA"/>
</dbReference>
<comment type="caution">
    <text evidence="1">The sequence shown here is derived from an EMBL/GenBank/DDBJ whole genome shotgun (WGS) entry which is preliminary data.</text>
</comment>
<name>A0AAV7HWL4_COTGL</name>